<sequence length="454" mass="46826">MAIGTYTDRVSPSVPGRKANDIIMKIRAALCCLAASGLLLASACSDKSGTIEDPAEESAATSDEAVEEIEADPFDPPMRFDTAAGVPLPEEAAAGNINLAGNAVQPLPVALSGTKAFIASADRLQIVDAATAEALPAIVPESGTPMDPALTVFAGDNPIQAPIVVTLDGKDLVVVPFLTTGEAVGTAVAHQSLELVAVDAATGAEAFRVVSELPIPEEDAEGRYANAVAKGESGGVVVVDLDVYPAYTVAVDLNAQAVAWEQVFATEAVAGDTVVGIPGERDFNRHHSGLAVADGTVKWDAPDFGYENLRPAGPKYVYGFGGYDHIDGGLYLVEAATGTVTSLEAEERDSGTCRFDGQTTLVCNDTWGWLGAVNTETGEWAWELDPTPERSSVGITAVWHGAVYGNAENGPVVLDALTGADAETAPGIAPWVVDEYVGIAQDPSGGVSTYPAIG</sequence>
<dbReference type="EMBL" id="FNGF01000004">
    <property type="protein sequence ID" value="SDL20824.1"/>
    <property type="molecule type" value="Genomic_DNA"/>
</dbReference>
<gene>
    <name evidence="1" type="ORF">SAMN05216298_3062</name>
</gene>
<evidence type="ECO:0000313" key="1">
    <source>
        <dbReference type="EMBL" id="SDL20824.1"/>
    </source>
</evidence>
<proteinExistence type="predicted"/>
<evidence type="ECO:0000313" key="2">
    <source>
        <dbReference type="Proteomes" id="UP000198662"/>
    </source>
</evidence>
<name>A0A1G9I7N2_9ACTN</name>
<reference evidence="2" key="1">
    <citation type="submission" date="2016-10" db="EMBL/GenBank/DDBJ databases">
        <authorList>
            <person name="Varghese N."/>
            <person name="Submissions S."/>
        </authorList>
    </citation>
    <scope>NUCLEOTIDE SEQUENCE [LARGE SCALE GENOMIC DNA]</scope>
    <source>
        <strain evidence="2">CGMCC 4.3147</strain>
    </source>
</reference>
<protein>
    <recommendedName>
        <fullName evidence="3">PQQ-like domain-containing protein</fullName>
    </recommendedName>
</protein>
<dbReference type="Proteomes" id="UP000198662">
    <property type="component" value="Unassembled WGS sequence"/>
</dbReference>
<dbReference type="STRING" id="380244.SAMN05216298_3062"/>
<organism evidence="1 2">
    <name type="scientific">Glycomyces sambucus</name>
    <dbReference type="NCBI Taxonomy" id="380244"/>
    <lineage>
        <taxon>Bacteria</taxon>
        <taxon>Bacillati</taxon>
        <taxon>Actinomycetota</taxon>
        <taxon>Actinomycetes</taxon>
        <taxon>Glycomycetales</taxon>
        <taxon>Glycomycetaceae</taxon>
        <taxon>Glycomyces</taxon>
    </lineage>
</organism>
<keyword evidence="2" id="KW-1185">Reference proteome</keyword>
<dbReference type="AlphaFoldDB" id="A0A1G9I7N2"/>
<accession>A0A1G9I7N2</accession>
<evidence type="ECO:0008006" key="3">
    <source>
        <dbReference type="Google" id="ProtNLM"/>
    </source>
</evidence>